<evidence type="ECO:0000313" key="9">
    <source>
        <dbReference type="EMBL" id="TCL70813.1"/>
    </source>
</evidence>
<dbReference type="GO" id="GO:0005829">
    <property type="term" value="C:cytosol"/>
    <property type="evidence" value="ECO:0007669"/>
    <property type="project" value="TreeGrafter"/>
</dbReference>
<dbReference type="GO" id="GO:0031564">
    <property type="term" value="P:transcription antitermination"/>
    <property type="evidence" value="ECO:0007669"/>
    <property type="project" value="UniProtKB-KW"/>
</dbReference>
<evidence type="ECO:0000259" key="8">
    <source>
        <dbReference type="Pfam" id="PF01029"/>
    </source>
</evidence>
<dbReference type="EMBL" id="SLUN01000009">
    <property type="protein sequence ID" value="TCL70813.1"/>
    <property type="molecule type" value="Genomic_DNA"/>
</dbReference>
<feature type="domain" description="NusB/RsmB/TIM44" evidence="8">
    <location>
        <begin position="4"/>
        <end position="131"/>
    </location>
</feature>
<dbReference type="PANTHER" id="PTHR11078:SF3">
    <property type="entry name" value="ANTITERMINATION NUSB DOMAIN-CONTAINING PROTEIN"/>
    <property type="match status" value="1"/>
</dbReference>
<dbReference type="InterPro" id="IPR035926">
    <property type="entry name" value="NusB-like_sf"/>
</dbReference>
<dbReference type="GO" id="GO:0003723">
    <property type="term" value="F:RNA binding"/>
    <property type="evidence" value="ECO:0007669"/>
    <property type="project" value="UniProtKB-UniRule"/>
</dbReference>
<evidence type="ECO:0000313" key="10">
    <source>
        <dbReference type="Proteomes" id="UP000295008"/>
    </source>
</evidence>
<feature type="region of interest" description="Disordered" evidence="7">
    <location>
        <begin position="136"/>
        <end position="157"/>
    </location>
</feature>
<comment type="caution">
    <text evidence="9">The sequence shown here is derived from an EMBL/GenBank/DDBJ whole genome shotgun (WGS) entry which is preliminary data.</text>
</comment>
<dbReference type="NCBIfam" id="TIGR01951">
    <property type="entry name" value="nusB"/>
    <property type="match status" value="1"/>
</dbReference>
<keyword evidence="2 6" id="KW-0889">Transcription antitermination</keyword>
<evidence type="ECO:0000256" key="2">
    <source>
        <dbReference type="ARBA" id="ARBA00022814"/>
    </source>
</evidence>
<dbReference type="CDD" id="cd00619">
    <property type="entry name" value="Terminator_NusB"/>
    <property type="match status" value="1"/>
</dbReference>
<gene>
    <name evidence="6" type="primary">nusB</name>
    <name evidence="9" type="ORF">EDC14_1009131</name>
</gene>
<dbReference type="RefSeq" id="WP_132014085.1">
    <property type="nucleotide sequence ID" value="NZ_SLUN01000009.1"/>
</dbReference>
<dbReference type="Pfam" id="PF01029">
    <property type="entry name" value="NusB"/>
    <property type="match status" value="1"/>
</dbReference>
<dbReference type="InterPro" id="IPR006027">
    <property type="entry name" value="NusB_RsmB_TIM44"/>
</dbReference>
<dbReference type="SUPFAM" id="SSF48013">
    <property type="entry name" value="NusB-like"/>
    <property type="match status" value="1"/>
</dbReference>
<protein>
    <recommendedName>
        <fullName evidence="6">Transcription antitermination protein NusB</fullName>
    </recommendedName>
    <alternativeName>
        <fullName evidence="6">Antitermination factor NusB</fullName>
    </alternativeName>
</protein>
<evidence type="ECO:0000256" key="4">
    <source>
        <dbReference type="ARBA" id="ARBA00023015"/>
    </source>
</evidence>
<dbReference type="InterPro" id="IPR011605">
    <property type="entry name" value="NusB_fam"/>
</dbReference>
<dbReference type="Gene3D" id="1.10.940.10">
    <property type="entry name" value="NusB-like"/>
    <property type="match status" value="1"/>
</dbReference>
<dbReference type="AlphaFoldDB" id="A0A4R1RVW4"/>
<dbReference type="HAMAP" id="MF_00073">
    <property type="entry name" value="NusB"/>
    <property type="match status" value="1"/>
</dbReference>
<dbReference type="GO" id="GO:0006353">
    <property type="term" value="P:DNA-templated transcription termination"/>
    <property type="evidence" value="ECO:0007669"/>
    <property type="project" value="UniProtKB-UniRule"/>
</dbReference>
<keyword evidence="3 6" id="KW-0694">RNA-binding</keyword>
<keyword evidence="4 6" id="KW-0805">Transcription regulation</keyword>
<evidence type="ECO:0000256" key="7">
    <source>
        <dbReference type="SAM" id="MobiDB-lite"/>
    </source>
</evidence>
<comment type="similarity">
    <text evidence="1 6">Belongs to the NusB family.</text>
</comment>
<reference evidence="9 10" key="1">
    <citation type="submission" date="2019-03" db="EMBL/GenBank/DDBJ databases">
        <title>Genomic Encyclopedia of Type Strains, Phase IV (KMG-IV): sequencing the most valuable type-strain genomes for metagenomic binning, comparative biology and taxonomic classification.</title>
        <authorList>
            <person name="Goeker M."/>
        </authorList>
    </citation>
    <scope>NUCLEOTIDE SEQUENCE [LARGE SCALE GENOMIC DNA]</scope>
    <source>
        <strain evidence="9 10">LX-B</strain>
    </source>
</reference>
<accession>A0A4R1RVW4</accession>
<name>A0A4R1RVW4_HYDET</name>
<proteinExistence type="inferred from homology"/>
<sequence>MSRHEARDLAFKILFQADVGKNPWQEVLPRTIRENSLPESSQAFLTELVKGTIKNLGAIDAEIVKYAQDWKLERMANTDRNILRIAIYELKFSAAKTPVSVTVNEAVELAKTYGDQDSGKFVNGILGNLARNLAAASAPPAEPAPAPAADSKSDEES</sequence>
<keyword evidence="10" id="KW-1185">Reference proteome</keyword>
<comment type="function">
    <text evidence="6">Involved in transcription antitermination. Required for transcription of ribosomal RNA (rRNA) genes. Binds specifically to the boxA antiterminator sequence of the ribosomal RNA (rrn) operons.</text>
</comment>
<evidence type="ECO:0000256" key="3">
    <source>
        <dbReference type="ARBA" id="ARBA00022884"/>
    </source>
</evidence>
<evidence type="ECO:0000256" key="6">
    <source>
        <dbReference type="HAMAP-Rule" id="MF_00073"/>
    </source>
</evidence>
<dbReference type="Proteomes" id="UP000295008">
    <property type="component" value="Unassembled WGS sequence"/>
</dbReference>
<evidence type="ECO:0000256" key="1">
    <source>
        <dbReference type="ARBA" id="ARBA00005952"/>
    </source>
</evidence>
<keyword evidence="5 6" id="KW-0804">Transcription</keyword>
<evidence type="ECO:0000256" key="5">
    <source>
        <dbReference type="ARBA" id="ARBA00023163"/>
    </source>
</evidence>
<organism evidence="9 10">
    <name type="scientific">Hydrogenispora ethanolica</name>
    <dbReference type="NCBI Taxonomy" id="1082276"/>
    <lineage>
        <taxon>Bacteria</taxon>
        <taxon>Bacillati</taxon>
        <taxon>Bacillota</taxon>
        <taxon>Hydrogenispora</taxon>
    </lineage>
</organism>
<dbReference type="OrthoDB" id="9811381at2"/>
<dbReference type="PANTHER" id="PTHR11078">
    <property type="entry name" value="N UTILIZATION SUBSTANCE PROTEIN B-RELATED"/>
    <property type="match status" value="1"/>
</dbReference>